<keyword evidence="1" id="KW-0472">Membrane</keyword>
<evidence type="ECO:0000256" key="1">
    <source>
        <dbReference type="SAM" id="Phobius"/>
    </source>
</evidence>
<keyword evidence="1" id="KW-0812">Transmembrane</keyword>
<feature type="transmembrane region" description="Helical" evidence="1">
    <location>
        <begin position="41"/>
        <end position="59"/>
    </location>
</feature>
<evidence type="ECO:0000313" key="2">
    <source>
        <dbReference type="EMBL" id="EKO37086.1"/>
    </source>
</evidence>
<dbReference type="STRING" id="1208365.B273_0203"/>
<organism evidence="2 3">
    <name type="scientific">SAR86 cluster bacterium SAR86E</name>
    <dbReference type="NCBI Taxonomy" id="1208365"/>
    <lineage>
        <taxon>Bacteria</taxon>
        <taxon>Pseudomonadati</taxon>
        <taxon>Pseudomonadota</taxon>
        <taxon>Gammaproteobacteria</taxon>
        <taxon>SAR86 cluster</taxon>
    </lineage>
</organism>
<dbReference type="AlphaFoldDB" id="K6GJA3"/>
<proteinExistence type="predicted"/>
<dbReference type="Proteomes" id="UP000010310">
    <property type="component" value="Unassembled WGS sequence"/>
</dbReference>
<accession>K6GJA3</accession>
<name>K6GJA3_9GAMM</name>
<evidence type="ECO:0000313" key="3">
    <source>
        <dbReference type="Proteomes" id="UP000010310"/>
    </source>
</evidence>
<reference evidence="2 3" key="1">
    <citation type="submission" date="2012-09" db="EMBL/GenBank/DDBJ databases">
        <authorList>
            <person name="Dupont C.L."/>
            <person name="Rusch D.B."/>
            <person name="Lombardo M.-J."/>
            <person name="Novotny M."/>
            <person name="Yee-Greenbaum J."/>
            <person name="Laskin R."/>
        </authorList>
    </citation>
    <scope>NUCLEOTIDE SEQUENCE [LARGE SCALE GENOMIC DNA]</scope>
    <source>
        <strain evidence="2">SAR86E</strain>
    </source>
</reference>
<sequence length="60" mass="6794">MLASLFSELNDLLWGLGIVSFSIVGLLILPKKFSDKLGQHPLILVIMFFTILYLVIKIFN</sequence>
<gene>
    <name evidence="2" type="ORF">B273_0203</name>
</gene>
<protein>
    <submittedName>
        <fullName evidence="2">Uncharacterized protein</fullName>
    </submittedName>
</protein>
<keyword evidence="3" id="KW-1185">Reference proteome</keyword>
<comment type="caution">
    <text evidence="2">The sequence shown here is derived from an EMBL/GenBank/DDBJ whole genome shotgun (WGS) entry which is preliminary data.</text>
</comment>
<feature type="transmembrane region" description="Helical" evidence="1">
    <location>
        <begin position="12"/>
        <end position="29"/>
    </location>
</feature>
<keyword evidence="1" id="KW-1133">Transmembrane helix</keyword>
<dbReference type="PATRIC" id="fig|1208365.4.peg.207"/>
<dbReference type="EMBL" id="AMWX01000001">
    <property type="protein sequence ID" value="EKO37086.1"/>
    <property type="molecule type" value="Genomic_DNA"/>
</dbReference>